<dbReference type="GO" id="GO:0008652">
    <property type="term" value="P:amino acid biosynthetic process"/>
    <property type="evidence" value="ECO:0007669"/>
    <property type="project" value="UniProtKB-KW"/>
</dbReference>
<dbReference type="OrthoDB" id="9801456at2"/>
<protein>
    <submittedName>
        <fullName evidence="5">Serine acetyltransferase</fullName>
    </submittedName>
</protein>
<keyword evidence="3 5" id="KW-0808">Transferase</keyword>
<proteinExistence type="predicted"/>
<dbReference type="GO" id="GO:0016746">
    <property type="term" value="F:acyltransferase activity"/>
    <property type="evidence" value="ECO:0007669"/>
    <property type="project" value="UniProtKB-KW"/>
</dbReference>
<evidence type="ECO:0000313" key="6">
    <source>
        <dbReference type="Proteomes" id="UP000194903"/>
    </source>
</evidence>
<dbReference type="InterPro" id="IPR042122">
    <property type="entry name" value="Ser_AcTrfase_N_sf"/>
</dbReference>
<gene>
    <name evidence="5" type="ORF">CBW42_08750</name>
</gene>
<comment type="pathway">
    <text evidence="1">Amino-acid biosynthesis; L-cysteine biosynthesis; L-cysteine from L-serine: step 1/2.</text>
</comment>
<name>A0A252F330_9FIRM</name>
<keyword evidence="2" id="KW-0028">Amino-acid biosynthesis</keyword>
<dbReference type="AlphaFoldDB" id="A0A252F330"/>
<keyword evidence="6" id="KW-1185">Reference proteome</keyword>
<comment type="caution">
    <text evidence="5">The sequence shown here is derived from an EMBL/GenBank/DDBJ whole genome shotgun (WGS) entry which is preliminary data.</text>
</comment>
<dbReference type="InterPro" id="IPR053376">
    <property type="entry name" value="Serine_acetyltransferase"/>
</dbReference>
<dbReference type="Proteomes" id="UP000194903">
    <property type="component" value="Unassembled WGS sequence"/>
</dbReference>
<evidence type="ECO:0000256" key="4">
    <source>
        <dbReference type="ARBA" id="ARBA00023315"/>
    </source>
</evidence>
<sequence length="307" mass="33870">MSHFNDHLDDIVRQLQTGYQSSDLFFTRDGLERPNRNAIIQILNDFRQLLFPGYFGDEKPTRTSAPYFAGHMLTRIYEELCPQIELALAYREGGRTKSITLRAEEAASELLMELPRIQKLLLIDVEAALNGDPAAGSREQVIFSYPGLNAIFVHRIAHELYLRDIPYIPRIMSEYVHGLTGIDINSGATIGEYFFIDHGTGVVIGETTTIGNNVKIYQGVTLGALSTRAGLKLAGKKRHPTIEDDVTIYSNVSILGGQTVIGKGCTIGGNAFITSSIPPFSRVSVKNPELTVDDFGEKAYEASGNQQ</sequence>
<evidence type="ECO:0000313" key="5">
    <source>
        <dbReference type="EMBL" id="OUM20139.1"/>
    </source>
</evidence>
<dbReference type="RefSeq" id="WP_087020118.1">
    <property type="nucleotide sequence ID" value="NZ_CP178353.1"/>
</dbReference>
<evidence type="ECO:0000256" key="2">
    <source>
        <dbReference type="ARBA" id="ARBA00022605"/>
    </source>
</evidence>
<dbReference type="CDD" id="cd03354">
    <property type="entry name" value="LbH_SAT"/>
    <property type="match status" value="1"/>
</dbReference>
<accession>A0A252F330</accession>
<dbReference type="NCBIfam" id="NF041874">
    <property type="entry name" value="EPS_EpsC"/>
    <property type="match status" value="1"/>
</dbReference>
<reference evidence="5 6" key="1">
    <citation type="submission" date="2017-05" db="EMBL/GenBank/DDBJ databases">
        <title>Butyricicoccus porcorum sp. nov. a butyrate-producing bacterium from the swine intestinal tract.</title>
        <authorList>
            <person name="Trachsel J."/>
            <person name="Humphrey S."/>
            <person name="Allen H.K."/>
        </authorList>
    </citation>
    <scope>NUCLEOTIDE SEQUENCE [LARGE SCALE GENOMIC DNA]</scope>
    <source>
        <strain evidence="5">BB10</strain>
    </source>
</reference>
<evidence type="ECO:0000256" key="1">
    <source>
        <dbReference type="ARBA" id="ARBA00004876"/>
    </source>
</evidence>
<dbReference type="PANTHER" id="PTHR42811">
    <property type="entry name" value="SERINE ACETYLTRANSFERASE"/>
    <property type="match status" value="1"/>
</dbReference>
<dbReference type="InterPro" id="IPR011004">
    <property type="entry name" value="Trimer_LpxA-like_sf"/>
</dbReference>
<evidence type="ECO:0000256" key="3">
    <source>
        <dbReference type="ARBA" id="ARBA00022679"/>
    </source>
</evidence>
<dbReference type="Gene3D" id="1.10.3130.10">
    <property type="entry name" value="serine acetyltransferase, domain 1"/>
    <property type="match status" value="1"/>
</dbReference>
<dbReference type="SUPFAM" id="SSF51161">
    <property type="entry name" value="Trimeric LpxA-like enzymes"/>
    <property type="match status" value="1"/>
</dbReference>
<dbReference type="Gene3D" id="2.160.10.10">
    <property type="entry name" value="Hexapeptide repeat proteins"/>
    <property type="match status" value="1"/>
</dbReference>
<keyword evidence="4" id="KW-0012">Acyltransferase</keyword>
<dbReference type="EMBL" id="NHOC01000007">
    <property type="protein sequence ID" value="OUM20139.1"/>
    <property type="molecule type" value="Genomic_DNA"/>
</dbReference>
<organism evidence="5 6">
    <name type="scientific">Butyricicoccus porcorum</name>
    <dbReference type="NCBI Taxonomy" id="1945634"/>
    <lineage>
        <taxon>Bacteria</taxon>
        <taxon>Bacillati</taxon>
        <taxon>Bacillota</taxon>
        <taxon>Clostridia</taxon>
        <taxon>Eubacteriales</taxon>
        <taxon>Butyricicoccaceae</taxon>
        <taxon>Butyricicoccus</taxon>
    </lineage>
</organism>
<dbReference type="InterPro" id="IPR045304">
    <property type="entry name" value="LbH_SAT"/>
</dbReference>